<evidence type="ECO:0000313" key="4">
    <source>
        <dbReference type="EMBL" id="HGT40787.1"/>
    </source>
</evidence>
<gene>
    <name evidence="4" type="ORF">ENS64_16200</name>
</gene>
<feature type="coiled-coil region" evidence="2">
    <location>
        <begin position="601"/>
        <end position="645"/>
    </location>
</feature>
<accession>A0A7C4QQ66</accession>
<evidence type="ECO:0000256" key="2">
    <source>
        <dbReference type="SAM" id="Coils"/>
    </source>
</evidence>
<feature type="compositionally biased region" description="Basic residues" evidence="3">
    <location>
        <begin position="1096"/>
        <end position="1110"/>
    </location>
</feature>
<dbReference type="PANTHER" id="PTHR30203">
    <property type="entry name" value="OUTER MEMBRANE CATION EFFLUX PROTEIN"/>
    <property type="match status" value="1"/>
</dbReference>
<feature type="compositionally biased region" description="Basic and acidic residues" evidence="3">
    <location>
        <begin position="1077"/>
        <end position="1095"/>
    </location>
</feature>
<dbReference type="SUPFAM" id="SSF56954">
    <property type="entry name" value="Outer membrane efflux proteins (OEP)"/>
    <property type="match status" value="1"/>
</dbReference>
<comment type="similarity">
    <text evidence="1">Belongs to the outer membrane factor (OMF) (TC 1.B.17) family.</text>
</comment>
<evidence type="ECO:0000256" key="3">
    <source>
        <dbReference type="SAM" id="MobiDB-lite"/>
    </source>
</evidence>
<dbReference type="Gene3D" id="1.20.1600.10">
    <property type="entry name" value="Outer membrane efflux proteins (OEP)"/>
    <property type="match status" value="1"/>
</dbReference>
<comment type="caution">
    <text evidence="4">The sequence shown here is derived from an EMBL/GenBank/DDBJ whole genome shotgun (WGS) entry which is preliminary data.</text>
</comment>
<dbReference type="Pfam" id="PF02321">
    <property type="entry name" value="OEP"/>
    <property type="match status" value="1"/>
</dbReference>
<dbReference type="EMBL" id="DSVQ01000018">
    <property type="protein sequence ID" value="HGT40787.1"/>
    <property type="molecule type" value="Genomic_DNA"/>
</dbReference>
<feature type="region of interest" description="Disordered" evidence="3">
    <location>
        <begin position="1077"/>
        <end position="1110"/>
    </location>
</feature>
<feature type="coiled-coil region" evidence="2">
    <location>
        <begin position="846"/>
        <end position="873"/>
    </location>
</feature>
<evidence type="ECO:0008006" key="5">
    <source>
        <dbReference type="Google" id="ProtNLM"/>
    </source>
</evidence>
<dbReference type="PANTHER" id="PTHR30203:SF33">
    <property type="entry name" value="BLR4455 PROTEIN"/>
    <property type="match status" value="1"/>
</dbReference>
<protein>
    <recommendedName>
        <fullName evidence="5">TolC family protein</fullName>
    </recommendedName>
</protein>
<organism evidence="4">
    <name type="scientific">Schlesneria paludicola</name>
    <dbReference type="NCBI Taxonomy" id="360056"/>
    <lineage>
        <taxon>Bacteria</taxon>
        <taxon>Pseudomonadati</taxon>
        <taxon>Planctomycetota</taxon>
        <taxon>Planctomycetia</taxon>
        <taxon>Planctomycetales</taxon>
        <taxon>Planctomycetaceae</taxon>
        <taxon>Schlesneria</taxon>
    </lineage>
</organism>
<dbReference type="GO" id="GO:0015562">
    <property type="term" value="F:efflux transmembrane transporter activity"/>
    <property type="evidence" value="ECO:0007669"/>
    <property type="project" value="InterPro"/>
</dbReference>
<keyword evidence="2" id="KW-0175">Coiled coil</keyword>
<dbReference type="InterPro" id="IPR003423">
    <property type="entry name" value="OMP_efflux"/>
</dbReference>
<sequence>MTGVTRFDGRLCRCGSLGTPVLVRIAAAPHQCDLLASKRCADATVQINQTWQSAGSFRDFPEGAAGQPPKTRSGRTCFARFGGGAKAASFRSPAAPPLTIRISSAAGSRMTHSLLLFPKLPPCGSVSRRGLLLAAVWAVAVSGCSRMFWRSQADFDTYNLLMQKTQDPRWDLPRLTVQADPRSRFYDVFDPDRAPLPPDDPAAHRYMERVHGMRGYKNWYKFGELDTVENPTWLSQFPFESEMAIANWERAPREEKSGVLERAERMVPTVRDLTLEQAIELANIHSRDYQFQIENVYLSALVLTFDQFRFNVRYLGLNGVEPTSSLTYFNTPSVRDDLQYNNRFGVSQLLPTGGQWAMELANNTLWLLSGPNQTNSASVLSYSLVQPLMLGAGRKIALENLTLSERAVLYDVRSLARFRKIFFSDVVVNGNGGGYLGLLRQLQAIRNTQSNLDALIKQVRRLREVNNELPTVEPLDALPEDVLLPENLANRLQFRPMHQELSWTGPMTEAERDQLLALSASPAWRTAISNLFSKVQAGVVTLDLAQLLTRLGQQQINLRNQENTFLDALDSYKLELGLPTDFQITLDTSLLDQFQLIDPQVNEVEASLIDFKDAMAQADQEGLTIEELRLAAEGIELLRQKVQRDGLALVDRDFERVRGMLPKRLAELTDPRDQEVTQKDYERSRIVYQSVVLDAFNALTNTIAGIRGEAAREDLTADERDDLFNRIDQVRERLVSIAQSLKAVQASLRSELISLAEFDMTQEECVQLALDNRLDLMNERANVMDFRRQMEVAANRLEAVLNVVARGDVGTEPGNRPLDFRGDRSTFQMGLQFTAPLDMVQERNAYRTAQIAYQRARRDYMNLEDNIKLTVRNEWRALQRLRRNFETSRQNLRISALQLDSAIENFNAPARPGQAGAGAGGGQQNLGLNLIQALDSVLQAQNTLIQIWVQYEQNRINIHRDMDIMQIDERGLWIDPVYQNLGSAKPKTPALTEPTDEHHPPPAPLPDLDAAHRSLFGNRRELPLRAASAITLAAATDDAAGPDWAAPGGVSVAGGVVADPRPLRSLAGQVARLRAEARRAGARDGQTRSVSDHGHGARHVGQHAQRRVDQ</sequence>
<feature type="region of interest" description="Disordered" evidence="3">
    <location>
        <begin position="984"/>
        <end position="1010"/>
    </location>
</feature>
<dbReference type="InterPro" id="IPR010131">
    <property type="entry name" value="MdtP/NodT-like"/>
</dbReference>
<proteinExistence type="inferred from homology"/>
<evidence type="ECO:0000256" key="1">
    <source>
        <dbReference type="ARBA" id="ARBA00007613"/>
    </source>
</evidence>
<dbReference type="AlphaFoldDB" id="A0A7C4QQ66"/>
<name>A0A7C4QQ66_9PLAN</name>
<reference evidence="4" key="1">
    <citation type="journal article" date="2020" name="mSystems">
        <title>Genome- and Community-Level Interaction Insights into Carbon Utilization and Element Cycling Functions of Hydrothermarchaeota in Hydrothermal Sediment.</title>
        <authorList>
            <person name="Zhou Z."/>
            <person name="Liu Y."/>
            <person name="Xu W."/>
            <person name="Pan J."/>
            <person name="Luo Z.H."/>
            <person name="Li M."/>
        </authorList>
    </citation>
    <scope>NUCLEOTIDE SEQUENCE [LARGE SCALE GENOMIC DNA]</scope>
    <source>
        <strain evidence="4">SpSt-508</strain>
    </source>
</reference>